<proteinExistence type="predicted"/>
<accession>A0A9P9F1I0</accession>
<name>A0A9P9F1I0_9HYPO</name>
<protein>
    <submittedName>
        <fullName evidence="2">Uncharacterized protein</fullName>
    </submittedName>
</protein>
<evidence type="ECO:0000313" key="3">
    <source>
        <dbReference type="Proteomes" id="UP000717696"/>
    </source>
</evidence>
<feature type="region of interest" description="Disordered" evidence="1">
    <location>
        <begin position="120"/>
        <end position="146"/>
    </location>
</feature>
<gene>
    <name evidence="2" type="ORF">B0J13DRAFT_281930</name>
</gene>
<dbReference type="AlphaFoldDB" id="A0A9P9F1I0"/>
<evidence type="ECO:0000256" key="1">
    <source>
        <dbReference type="SAM" id="MobiDB-lite"/>
    </source>
</evidence>
<dbReference type="EMBL" id="JAGMUU010000006">
    <property type="protein sequence ID" value="KAH7150038.1"/>
    <property type="molecule type" value="Genomic_DNA"/>
</dbReference>
<keyword evidence="3" id="KW-1185">Reference proteome</keyword>
<sequence length="270" mass="29425">MDHGWVALPCLMEEGETRRAKRLSAASEAMMESVGGRTRGGNPLEAKRNGAAAKPATRLPLHFPRPRSAFSVLGLGGRPGSELRQLARPSPERYPKIPRYPPTLRDATYTCQTCDGSERLLASPQGPEMASSRANLGDGDKQGARVRTPPEAKRCYLGNPCCKQLHSACLVFTLTIPLRSPRFASKPFAARHLPSDNGASSGRHAADIAARSSLLRVASGASHLFVDGFKMATARARPRNPKQRKPHSKLDGSLVLFQREDLFSRTTHLR</sequence>
<dbReference type="Proteomes" id="UP000717696">
    <property type="component" value="Unassembled WGS sequence"/>
</dbReference>
<comment type="caution">
    <text evidence="2">The sequence shown here is derived from an EMBL/GenBank/DDBJ whole genome shotgun (WGS) entry which is preliminary data.</text>
</comment>
<evidence type="ECO:0000313" key="2">
    <source>
        <dbReference type="EMBL" id="KAH7150038.1"/>
    </source>
</evidence>
<reference evidence="2" key="1">
    <citation type="journal article" date="2021" name="Nat. Commun.">
        <title>Genetic determinants of endophytism in the Arabidopsis root mycobiome.</title>
        <authorList>
            <person name="Mesny F."/>
            <person name="Miyauchi S."/>
            <person name="Thiergart T."/>
            <person name="Pickel B."/>
            <person name="Atanasova L."/>
            <person name="Karlsson M."/>
            <person name="Huettel B."/>
            <person name="Barry K.W."/>
            <person name="Haridas S."/>
            <person name="Chen C."/>
            <person name="Bauer D."/>
            <person name="Andreopoulos W."/>
            <person name="Pangilinan J."/>
            <person name="LaButti K."/>
            <person name="Riley R."/>
            <person name="Lipzen A."/>
            <person name="Clum A."/>
            <person name="Drula E."/>
            <person name="Henrissat B."/>
            <person name="Kohler A."/>
            <person name="Grigoriev I.V."/>
            <person name="Martin F.M."/>
            <person name="Hacquard S."/>
        </authorList>
    </citation>
    <scope>NUCLEOTIDE SEQUENCE</scope>
    <source>
        <strain evidence="2">MPI-CAGE-AT-0021</strain>
    </source>
</reference>
<feature type="region of interest" description="Disordered" evidence="1">
    <location>
        <begin position="81"/>
        <end position="101"/>
    </location>
</feature>
<organism evidence="2 3">
    <name type="scientific">Dactylonectria estremocensis</name>
    <dbReference type="NCBI Taxonomy" id="1079267"/>
    <lineage>
        <taxon>Eukaryota</taxon>
        <taxon>Fungi</taxon>
        <taxon>Dikarya</taxon>
        <taxon>Ascomycota</taxon>
        <taxon>Pezizomycotina</taxon>
        <taxon>Sordariomycetes</taxon>
        <taxon>Hypocreomycetidae</taxon>
        <taxon>Hypocreales</taxon>
        <taxon>Nectriaceae</taxon>
        <taxon>Dactylonectria</taxon>
    </lineage>
</organism>